<dbReference type="GO" id="GO:0046872">
    <property type="term" value="F:metal ion binding"/>
    <property type="evidence" value="ECO:0007669"/>
    <property type="project" value="UniProtKB-KW"/>
</dbReference>
<keyword evidence="19" id="KW-1185">Reference proteome</keyword>
<organism evidence="18 19">
    <name type="scientific">Stentor coeruleus</name>
    <dbReference type="NCBI Taxonomy" id="5963"/>
    <lineage>
        <taxon>Eukaryota</taxon>
        <taxon>Sar</taxon>
        <taxon>Alveolata</taxon>
        <taxon>Ciliophora</taxon>
        <taxon>Postciliodesmatophora</taxon>
        <taxon>Heterotrichea</taxon>
        <taxon>Heterotrichida</taxon>
        <taxon>Stentoridae</taxon>
        <taxon>Stentor</taxon>
    </lineage>
</organism>
<dbReference type="PROSITE" id="PS50011">
    <property type="entry name" value="PROTEIN_KINASE_DOM"/>
    <property type="match status" value="1"/>
</dbReference>
<dbReference type="GO" id="GO:0005776">
    <property type="term" value="C:autophagosome"/>
    <property type="evidence" value="ECO:0007669"/>
    <property type="project" value="TreeGrafter"/>
</dbReference>
<evidence type="ECO:0000256" key="10">
    <source>
        <dbReference type="ARBA" id="ARBA00022837"/>
    </source>
</evidence>
<keyword evidence="7" id="KW-0677">Repeat</keyword>
<comment type="cofactor">
    <cofactor evidence="1">
        <name>Mg(2+)</name>
        <dbReference type="ChEBI" id="CHEBI:18420"/>
    </cofactor>
</comment>
<evidence type="ECO:0000256" key="8">
    <source>
        <dbReference type="ARBA" id="ARBA00022741"/>
    </source>
</evidence>
<evidence type="ECO:0000256" key="11">
    <source>
        <dbReference type="ARBA" id="ARBA00022840"/>
    </source>
</evidence>
<evidence type="ECO:0000256" key="3">
    <source>
        <dbReference type="ARBA" id="ARBA00012513"/>
    </source>
</evidence>
<dbReference type="PANTHER" id="PTHR24348:SF22">
    <property type="entry name" value="NON-SPECIFIC SERINE_THREONINE PROTEIN KINASE"/>
    <property type="match status" value="1"/>
</dbReference>
<dbReference type="GO" id="GO:0005829">
    <property type="term" value="C:cytosol"/>
    <property type="evidence" value="ECO:0007669"/>
    <property type="project" value="TreeGrafter"/>
</dbReference>
<dbReference type="AlphaFoldDB" id="A0A1R2BEG4"/>
<dbReference type="Proteomes" id="UP000187209">
    <property type="component" value="Unassembled WGS sequence"/>
</dbReference>
<dbReference type="GO" id="GO:0016020">
    <property type="term" value="C:membrane"/>
    <property type="evidence" value="ECO:0007669"/>
    <property type="project" value="TreeGrafter"/>
</dbReference>
<evidence type="ECO:0000256" key="15">
    <source>
        <dbReference type="PROSITE-ProRule" id="PRU10141"/>
    </source>
</evidence>
<dbReference type="InterPro" id="IPR008271">
    <property type="entry name" value="Ser/Thr_kinase_AS"/>
</dbReference>
<keyword evidence="4 16" id="KW-0723">Serine/threonine-protein kinase</keyword>
<proteinExistence type="inferred from homology"/>
<evidence type="ECO:0000256" key="13">
    <source>
        <dbReference type="ARBA" id="ARBA00047899"/>
    </source>
</evidence>
<dbReference type="InterPro" id="IPR011009">
    <property type="entry name" value="Kinase-like_dom_sf"/>
</dbReference>
<dbReference type="GO" id="GO:0010506">
    <property type="term" value="P:regulation of autophagy"/>
    <property type="evidence" value="ECO:0007669"/>
    <property type="project" value="InterPro"/>
</dbReference>
<sequence length="416" mass="47499">MEGANYKRISHYILKEKIGRGAYGKVFKGIDTDNNEIRAIKVIEQIIMKMNQNQGNTAANLNREISIMKELDHPNILKLYESISTSNSIYLILEYCSGGDLSKEKCISEYKVSKYLRQIISAMKVLNEKRIVHRDLKPANILLDSKNNIKLADFGFARSIKDALANTFAGTPFYMAPEILKVGENMNSYYDNKADIWSIGCIIYELITGRYPFQASMISEMASSIEKQLKSETFLDRKIFSPMCHDLLSKILKIDTNERIDFEHLCQHPFVTGPPLARIADEHLNNTVIHSVFQKQCDMALDFSDVVIMNSESANNQFVLHMKACELLKPCIKNQSCAIHFCQNFAKASRYKNSNWSISGLSEEILQISLNLCSKDMNHPGVYKEHLRNALKLLKILPPSFKILMLIDSIKHRLNE</sequence>
<dbReference type="InterPro" id="IPR045269">
    <property type="entry name" value="Atg1-like"/>
</dbReference>
<evidence type="ECO:0000256" key="6">
    <source>
        <dbReference type="ARBA" id="ARBA00022723"/>
    </source>
</evidence>
<feature type="binding site" evidence="15">
    <location>
        <position position="49"/>
    </location>
    <ligand>
        <name>ATP</name>
        <dbReference type="ChEBI" id="CHEBI:30616"/>
    </ligand>
</feature>
<dbReference type="EC" id="2.7.11.1" evidence="3"/>
<evidence type="ECO:0000259" key="17">
    <source>
        <dbReference type="PROSITE" id="PS50011"/>
    </source>
</evidence>
<dbReference type="FunFam" id="3.30.200.20:FF:000315">
    <property type="entry name" value="Calcium-dependent protein kinase 3"/>
    <property type="match status" value="1"/>
</dbReference>
<dbReference type="InterPro" id="IPR000719">
    <property type="entry name" value="Prot_kinase_dom"/>
</dbReference>
<comment type="catalytic activity">
    <reaction evidence="13">
        <text>L-threonyl-[protein] + ATP = O-phospho-L-threonyl-[protein] + ADP + H(+)</text>
        <dbReference type="Rhea" id="RHEA:46608"/>
        <dbReference type="Rhea" id="RHEA-COMP:11060"/>
        <dbReference type="Rhea" id="RHEA-COMP:11605"/>
        <dbReference type="ChEBI" id="CHEBI:15378"/>
        <dbReference type="ChEBI" id="CHEBI:30013"/>
        <dbReference type="ChEBI" id="CHEBI:30616"/>
        <dbReference type="ChEBI" id="CHEBI:61977"/>
        <dbReference type="ChEBI" id="CHEBI:456216"/>
        <dbReference type="EC" id="2.7.11.1"/>
    </reaction>
</comment>
<feature type="domain" description="Protein kinase" evidence="17">
    <location>
        <begin position="12"/>
        <end position="271"/>
    </location>
</feature>
<dbReference type="GO" id="GO:0004674">
    <property type="term" value="F:protein serine/threonine kinase activity"/>
    <property type="evidence" value="ECO:0007669"/>
    <property type="project" value="UniProtKB-KW"/>
</dbReference>
<evidence type="ECO:0000256" key="12">
    <source>
        <dbReference type="ARBA" id="ARBA00024334"/>
    </source>
</evidence>
<dbReference type="OrthoDB" id="436110at2759"/>
<dbReference type="GO" id="GO:0005524">
    <property type="term" value="F:ATP binding"/>
    <property type="evidence" value="ECO:0007669"/>
    <property type="project" value="UniProtKB-UniRule"/>
</dbReference>
<evidence type="ECO:0000256" key="16">
    <source>
        <dbReference type="RuleBase" id="RU000304"/>
    </source>
</evidence>
<keyword evidence="9" id="KW-0418">Kinase</keyword>
<evidence type="ECO:0000256" key="7">
    <source>
        <dbReference type="ARBA" id="ARBA00022737"/>
    </source>
</evidence>
<comment type="similarity">
    <text evidence="12">Belongs to the protein kinase superfamily. Ser/Thr protein kinase family. CDPK subfamily.</text>
</comment>
<dbReference type="PROSITE" id="PS00107">
    <property type="entry name" value="PROTEIN_KINASE_ATP"/>
    <property type="match status" value="1"/>
</dbReference>
<reference evidence="18 19" key="1">
    <citation type="submission" date="2016-11" db="EMBL/GenBank/DDBJ databases">
        <title>The macronuclear genome of Stentor coeruleus: a giant cell with tiny introns.</title>
        <authorList>
            <person name="Slabodnick M."/>
            <person name="Ruby J.G."/>
            <person name="Reiff S.B."/>
            <person name="Swart E.C."/>
            <person name="Gosai S."/>
            <person name="Prabakaran S."/>
            <person name="Witkowska E."/>
            <person name="Larue G.E."/>
            <person name="Fisher S."/>
            <person name="Freeman R.M."/>
            <person name="Gunawardena J."/>
            <person name="Chu W."/>
            <person name="Stover N.A."/>
            <person name="Gregory B.D."/>
            <person name="Nowacki M."/>
            <person name="Derisi J."/>
            <person name="Roy S.W."/>
            <person name="Marshall W.F."/>
            <person name="Sood P."/>
        </authorList>
    </citation>
    <scope>NUCLEOTIDE SEQUENCE [LARGE SCALE GENOMIC DNA]</scope>
    <source>
        <strain evidence="18">WM001</strain>
    </source>
</reference>
<dbReference type="InterPro" id="IPR017441">
    <property type="entry name" value="Protein_kinase_ATP_BS"/>
</dbReference>
<dbReference type="SMART" id="SM00220">
    <property type="entry name" value="S_TKc"/>
    <property type="match status" value="1"/>
</dbReference>
<dbReference type="GO" id="GO:0000407">
    <property type="term" value="C:phagophore assembly site"/>
    <property type="evidence" value="ECO:0007669"/>
    <property type="project" value="TreeGrafter"/>
</dbReference>
<dbReference type="Pfam" id="PF00069">
    <property type="entry name" value="Pkinase"/>
    <property type="match status" value="1"/>
</dbReference>
<keyword evidence="8 15" id="KW-0547">Nucleotide-binding</keyword>
<dbReference type="GO" id="GO:0000045">
    <property type="term" value="P:autophagosome assembly"/>
    <property type="evidence" value="ECO:0007669"/>
    <property type="project" value="TreeGrafter"/>
</dbReference>
<dbReference type="EMBL" id="MPUH01000707">
    <property type="protein sequence ID" value="OMJ75157.1"/>
    <property type="molecule type" value="Genomic_DNA"/>
</dbReference>
<evidence type="ECO:0000256" key="2">
    <source>
        <dbReference type="ARBA" id="ARBA00011245"/>
    </source>
</evidence>
<dbReference type="Gene3D" id="1.10.510.10">
    <property type="entry name" value="Transferase(Phosphotransferase) domain 1"/>
    <property type="match status" value="1"/>
</dbReference>
<accession>A0A1R2BEG4</accession>
<gene>
    <name evidence="18" type="ORF">SteCoe_25778</name>
</gene>
<dbReference type="FunFam" id="1.10.510.10:FF:000571">
    <property type="entry name" value="Maternal embryonic leucine zipper kinase"/>
    <property type="match status" value="1"/>
</dbReference>
<keyword evidence="11 15" id="KW-0067">ATP-binding</keyword>
<dbReference type="SUPFAM" id="SSF56112">
    <property type="entry name" value="Protein kinase-like (PK-like)"/>
    <property type="match status" value="1"/>
</dbReference>
<dbReference type="PROSITE" id="PS00108">
    <property type="entry name" value="PROTEIN_KINASE_ST"/>
    <property type="match status" value="1"/>
</dbReference>
<evidence type="ECO:0000256" key="1">
    <source>
        <dbReference type="ARBA" id="ARBA00001946"/>
    </source>
</evidence>
<keyword evidence="6" id="KW-0479">Metal-binding</keyword>
<protein>
    <recommendedName>
        <fullName evidence="3">non-specific serine/threonine protein kinase</fullName>
        <ecNumber evidence="3">2.7.11.1</ecNumber>
    </recommendedName>
</protein>
<evidence type="ECO:0000256" key="9">
    <source>
        <dbReference type="ARBA" id="ARBA00022777"/>
    </source>
</evidence>
<evidence type="ECO:0000256" key="4">
    <source>
        <dbReference type="ARBA" id="ARBA00022527"/>
    </source>
</evidence>
<evidence type="ECO:0000313" key="19">
    <source>
        <dbReference type="Proteomes" id="UP000187209"/>
    </source>
</evidence>
<comment type="subunit">
    <text evidence="2">Monomer.</text>
</comment>
<keyword evidence="10" id="KW-0106">Calcium</keyword>
<dbReference type="PANTHER" id="PTHR24348">
    <property type="entry name" value="SERINE/THREONINE-PROTEIN KINASE UNC-51-RELATED"/>
    <property type="match status" value="1"/>
</dbReference>
<evidence type="ECO:0000256" key="5">
    <source>
        <dbReference type="ARBA" id="ARBA00022679"/>
    </source>
</evidence>
<comment type="catalytic activity">
    <reaction evidence="14">
        <text>L-seryl-[protein] + ATP = O-phospho-L-seryl-[protein] + ADP + H(+)</text>
        <dbReference type="Rhea" id="RHEA:17989"/>
        <dbReference type="Rhea" id="RHEA-COMP:9863"/>
        <dbReference type="Rhea" id="RHEA-COMP:11604"/>
        <dbReference type="ChEBI" id="CHEBI:15378"/>
        <dbReference type="ChEBI" id="CHEBI:29999"/>
        <dbReference type="ChEBI" id="CHEBI:30616"/>
        <dbReference type="ChEBI" id="CHEBI:83421"/>
        <dbReference type="ChEBI" id="CHEBI:456216"/>
        <dbReference type="EC" id="2.7.11.1"/>
    </reaction>
</comment>
<evidence type="ECO:0000256" key="14">
    <source>
        <dbReference type="ARBA" id="ARBA00048679"/>
    </source>
</evidence>
<evidence type="ECO:0000313" key="18">
    <source>
        <dbReference type="EMBL" id="OMJ75157.1"/>
    </source>
</evidence>
<name>A0A1R2BEG4_9CILI</name>
<comment type="caution">
    <text evidence="18">The sequence shown here is derived from an EMBL/GenBank/DDBJ whole genome shotgun (WGS) entry which is preliminary data.</text>
</comment>
<keyword evidence="5" id="KW-0808">Transferase</keyword>